<keyword evidence="8" id="KW-1185">Reference proteome</keyword>
<evidence type="ECO:0000256" key="2">
    <source>
        <dbReference type="ARBA" id="ARBA00022670"/>
    </source>
</evidence>
<dbReference type="InterPro" id="IPR003653">
    <property type="entry name" value="Peptidase_C48_C"/>
</dbReference>
<dbReference type="GO" id="GO:0008234">
    <property type="term" value="F:cysteine-type peptidase activity"/>
    <property type="evidence" value="ECO:0007669"/>
    <property type="project" value="InterPro"/>
</dbReference>
<keyword evidence="3" id="KW-0378">Hydrolase</keyword>
<evidence type="ECO:0000259" key="5">
    <source>
        <dbReference type="Pfam" id="PF02902"/>
    </source>
</evidence>
<comment type="similarity">
    <text evidence="1">Belongs to the peptidase C48 family.</text>
</comment>
<feature type="domain" description="Ubiquitin-like protease family profile" evidence="5">
    <location>
        <begin position="728"/>
        <end position="905"/>
    </location>
</feature>
<dbReference type="AlphaFoldDB" id="A0A7J6HBA0"/>
<dbReference type="Proteomes" id="UP000583929">
    <property type="component" value="Unassembled WGS sequence"/>
</dbReference>
<protein>
    <recommendedName>
        <fullName evidence="9">Ubiquitin-like protease family profile domain-containing protein</fullName>
    </recommendedName>
</protein>
<evidence type="ECO:0000256" key="3">
    <source>
        <dbReference type="ARBA" id="ARBA00022801"/>
    </source>
</evidence>
<feature type="region of interest" description="Disordered" evidence="4">
    <location>
        <begin position="523"/>
        <end position="558"/>
    </location>
</feature>
<dbReference type="SUPFAM" id="SSF54001">
    <property type="entry name" value="Cysteine proteinases"/>
    <property type="match status" value="1"/>
</dbReference>
<dbReference type="InterPro" id="IPR015410">
    <property type="entry name" value="DUF1985"/>
</dbReference>
<proteinExistence type="inferred from homology"/>
<dbReference type="Pfam" id="PF02902">
    <property type="entry name" value="Peptidase_C48"/>
    <property type="match status" value="1"/>
</dbReference>
<comment type="caution">
    <text evidence="7">The sequence shown here is derived from an EMBL/GenBank/DDBJ whole genome shotgun (WGS) entry which is preliminary data.</text>
</comment>
<accession>A0A7J6HBA0</accession>
<dbReference type="Gene3D" id="3.40.395.10">
    <property type="entry name" value="Adenoviral Proteinase, Chain A"/>
    <property type="match status" value="1"/>
</dbReference>
<name>A0A7J6HBA0_CANSA</name>
<evidence type="ECO:0000256" key="1">
    <source>
        <dbReference type="ARBA" id="ARBA00005234"/>
    </source>
</evidence>
<feature type="domain" description="DUF1985" evidence="6">
    <location>
        <begin position="246"/>
        <end position="359"/>
    </location>
</feature>
<dbReference type="EMBL" id="JAATIQ010000052">
    <property type="protein sequence ID" value="KAF4392587.1"/>
    <property type="molecule type" value="Genomic_DNA"/>
</dbReference>
<reference evidence="7 8" key="1">
    <citation type="journal article" date="2020" name="bioRxiv">
        <title>Sequence and annotation of 42 cannabis genomes reveals extensive copy number variation in cannabinoid synthesis and pathogen resistance genes.</title>
        <authorList>
            <person name="Mckernan K.J."/>
            <person name="Helbert Y."/>
            <person name="Kane L.T."/>
            <person name="Ebling H."/>
            <person name="Zhang L."/>
            <person name="Liu B."/>
            <person name="Eaton Z."/>
            <person name="Mclaughlin S."/>
            <person name="Kingan S."/>
            <person name="Baybayan P."/>
            <person name="Concepcion G."/>
            <person name="Jordan M."/>
            <person name="Riva A."/>
            <person name="Barbazuk W."/>
            <person name="Harkins T."/>
        </authorList>
    </citation>
    <scope>NUCLEOTIDE SEQUENCE [LARGE SCALE GENOMIC DNA]</scope>
    <source>
        <strain evidence="8">cv. Jamaican Lion 4</strain>
        <tissue evidence="7">Leaf</tissue>
    </source>
</reference>
<dbReference type="GO" id="GO:0006508">
    <property type="term" value="P:proteolysis"/>
    <property type="evidence" value="ECO:0007669"/>
    <property type="project" value="UniProtKB-KW"/>
</dbReference>
<keyword evidence="2" id="KW-0645">Protease</keyword>
<evidence type="ECO:0000313" key="7">
    <source>
        <dbReference type="EMBL" id="KAF4392587.1"/>
    </source>
</evidence>
<evidence type="ECO:0000313" key="8">
    <source>
        <dbReference type="Proteomes" id="UP000583929"/>
    </source>
</evidence>
<evidence type="ECO:0000259" key="6">
    <source>
        <dbReference type="Pfam" id="PF09331"/>
    </source>
</evidence>
<organism evidence="7 8">
    <name type="scientific">Cannabis sativa</name>
    <name type="common">Hemp</name>
    <name type="synonym">Marijuana</name>
    <dbReference type="NCBI Taxonomy" id="3483"/>
    <lineage>
        <taxon>Eukaryota</taxon>
        <taxon>Viridiplantae</taxon>
        <taxon>Streptophyta</taxon>
        <taxon>Embryophyta</taxon>
        <taxon>Tracheophyta</taxon>
        <taxon>Spermatophyta</taxon>
        <taxon>Magnoliopsida</taxon>
        <taxon>eudicotyledons</taxon>
        <taxon>Gunneridae</taxon>
        <taxon>Pentapetalae</taxon>
        <taxon>rosids</taxon>
        <taxon>fabids</taxon>
        <taxon>Rosales</taxon>
        <taxon>Cannabaceae</taxon>
        <taxon>Cannabis</taxon>
    </lineage>
</organism>
<dbReference type="InterPro" id="IPR038765">
    <property type="entry name" value="Papain-like_cys_pep_sf"/>
</dbReference>
<evidence type="ECO:0008006" key="9">
    <source>
        <dbReference type="Google" id="ProtNLM"/>
    </source>
</evidence>
<dbReference type="Pfam" id="PF09331">
    <property type="entry name" value="DUF1985"/>
    <property type="match status" value="1"/>
</dbReference>
<dbReference type="PANTHER" id="PTHR48449">
    <property type="entry name" value="DUF1985 DOMAIN-CONTAINING PROTEIN"/>
    <property type="match status" value="1"/>
</dbReference>
<feature type="compositionally biased region" description="Basic and acidic residues" evidence="4">
    <location>
        <begin position="523"/>
        <end position="533"/>
    </location>
</feature>
<gene>
    <name evidence="7" type="ORF">G4B88_015230</name>
</gene>
<sequence>MPLLLFFHASTGAAVGGLFGCGHFGAQLYTMDKSLDSIVYVKKKKMGEVSKVEPGNVAFVGADSGTIFEVPVDELKKPEVKKYHAKKKKVNVDPSNDDFVQHVESRTSSKVPVEKEIQPSVRETDGRKKRCLYAAVADSDLPNPLVRRTTRSGIKYVASKGPSPSIAEESVKKSTSFFDVDVYLKMKPEHRFPSKLQIWNNPWVIEEIKGNLTPSQKALFMTTPCSQFLKMGNVKRHVALPHLALVSEVHQEREDVEKWFLIRDRVVRFSLEEFVLITGLSPEGSFDLNDFKQKMSFKKNMFPDLTIKVIQEQVRGRFLAGEFDDDVDAVKMAIVYLLSHYLYGYENGKRVDNELFSFVDGDLSELRNIAFGKLLWDRTFHYMNLAFKDGGNIYYKIEKAKEEKDKFYSFKLQGFPFALLIWLFKILPSLSPNYCKRIANTYPRTLNWESSYKKKKRRAIQNMFMRPLLRIFILLAVSLRKLPCITSNLNRFIYLRNLEVSLGSFRIWRKLCKKGSSVPKDCEEKVEDSRSENLDVGGNDNEFSDPSSPEVVSKPNLPEYDDDEGGVQLSLVHSGLCEGRDEGGVFSYETITVDQSIFDLVDRITRAYSSPLSAKNKQWDFVSIPESASPAVEDEVEVLDVMPLQSSVAVKRQAKPGLHCRSPFVNEFGSSEPKIQNKKDKEASSELAFDPKELFPFVKEIGKSTCPKDCGGYVKWIEGARLMTCGEELTDLHLNVALYYLRKSILYDASVNKRVTTTCSYFDATIKGVYADFIKAKRDPSVIKYDNKVTNYILGQYNFCFQPWIGVDDVVGPCHVGVQQHWIFLHFSILRRKIFVFNSMKNTKTNQKKILSDLLPYCELLPYFLDFLNFYDGMNDISLESGPYALPKDTPIAYEFVDKLPTQSNR</sequence>
<evidence type="ECO:0000256" key="4">
    <source>
        <dbReference type="SAM" id="MobiDB-lite"/>
    </source>
</evidence>
<dbReference type="PANTHER" id="PTHR48449:SF1">
    <property type="entry name" value="DUF1985 DOMAIN-CONTAINING PROTEIN"/>
    <property type="match status" value="1"/>
</dbReference>